<evidence type="ECO:0000313" key="1">
    <source>
        <dbReference type="EMBL" id="EGY76238.1"/>
    </source>
</evidence>
<proteinExistence type="predicted"/>
<evidence type="ECO:0000313" key="2">
    <source>
        <dbReference type="Proteomes" id="UP000003422"/>
    </source>
</evidence>
<evidence type="ECO:0008006" key="3">
    <source>
        <dbReference type="Google" id="ProtNLM"/>
    </source>
</evidence>
<accession>G4D784</accession>
<keyword evidence="2" id="KW-1185">Reference proteome</keyword>
<dbReference type="Proteomes" id="UP000003422">
    <property type="component" value="Unassembled WGS sequence"/>
</dbReference>
<dbReference type="HOGENOM" id="CLU_2975315_0_0_9"/>
<protein>
    <recommendedName>
        <fullName evidence="3">Transposase</fullName>
    </recommendedName>
</protein>
<dbReference type="EMBL" id="AGBB01000298">
    <property type="protein sequence ID" value="EGY76238.1"/>
    <property type="molecule type" value="Genomic_DNA"/>
</dbReference>
<reference evidence="1 2" key="1">
    <citation type="submission" date="2011-06" db="EMBL/GenBank/DDBJ databases">
        <authorList>
            <person name="Muzny D."/>
            <person name="Qin X."/>
            <person name="Deng J."/>
            <person name="Jiang H."/>
            <person name="Liu Y."/>
            <person name="Qu J."/>
            <person name="Song X.-Z."/>
            <person name="Zhang L."/>
            <person name="Thornton R."/>
            <person name="Coyle M."/>
            <person name="Francisco L."/>
            <person name="Jackson L."/>
            <person name="Javaid M."/>
            <person name="Korchina V."/>
            <person name="Kovar C."/>
            <person name="Mata R."/>
            <person name="Mathew T."/>
            <person name="Ngo R."/>
            <person name="Nguyen L."/>
            <person name="Nguyen N."/>
            <person name="Okwuonu G."/>
            <person name="Ongeri F."/>
            <person name="Pham C."/>
            <person name="Simmons D."/>
            <person name="Wilczek-Boney K."/>
            <person name="Hale W."/>
            <person name="Jakkamsetti A."/>
            <person name="Pham P."/>
            <person name="Ruth R."/>
            <person name="San Lucas F."/>
            <person name="Warren J."/>
            <person name="Zhang J."/>
            <person name="Zhao Z."/>
            <person name="Zhou C."/>
            <person name="Zhu D."/>
            <person name="Lee S."/>
            <person name="Bess C."/>
            <person name="Blankenburg K."/>
            <person name="Forbes L."/>
            <person name="Fu Q."/>
            <person name="Gubbala S."/>
            <person name="Hirani K."/>
            <person name="Jayaseelan J.C."/>
            <person name="Lara F."/>
            <person name="Munidasa M."/>
            <person name="Palculict T."/>
            <person name="Patil S."/>
            <person name="Pu L.-L."/>
            <person name="Saada N."/>
            <person name="Tang L."/>
            <person name="Weissenberger G."/>
            <person name="Zhu Y."/>
            <person name="Hemphill L."/>
            <person name="Shang Y."/>
            <person name="Youmans B."/>
            <person name="Ayvaz T."/>
            <person name="Ross M."/>
            <person name="Santibanez J."/>
            <person name="Aqrawi P."/>
            <person name="Gross S."/>
            <person name="Joshi V."/>
            <person name="Fowler G."/>
            <person name="Nazareth L."/>
            <person name="Reid J."/>
            <person name="Worley K."/>
            <person name="Petrosino J."/>
            <person name="Highlander S."/>
            <person name="Gibbs R."/>
        </authorList>
    </citation>
    <scope>NUCLEOTIDE SEQUENCE [LARGE SCALE GENOMIC DNA]</scope>
    <source>
        <strain evidence="1 2">ATCC 29427</strain>
    </source>
</reference>
<name>G4D784_9FIRM</name>
<organism evidence="1 2">
    <name type="scientific">Peptoniphilus indolicus ATCC 29427</name>
    <dbReference type="NCBI Taxonomy" id="997350"/>
    <lineage>
        <taxon>Bacteria</taxon>
        <taxon>Bacillati</taxon>
        <taxon>Bacillota</taxon>
        <taxon>Tissierellia</taxon>
        <taxon>Tissierellales</taxon>
        <taxon>Peptoniphilaceae</taxon>
        <taxon>Peptoniphilus</taxon>
    </lineage>
</organism>
<comment type="caution">
    <text evidence="1">The sequence shown here is derived from an EMBL/GenBank/DDBJ whole genome shotgun (WGS) entry which is preliminary data.</text>
</comment>
<sequence length="58" mass="7004">MNLFGFKDVVFDSFNEDNEFVHVHLFVSKMSVCPHCGSKRIWVHGHRTQRIKRYSYSW</sequence>
<gene>
    <name evidence="1" type="ORF">HMPREF9129_2264</name>
</gene>
<dbReference type="AlphaFoldDB" id="G4D784"/>